<dbReference type="Proteomes" id="UP000621516">
    <property type="component" value="Unassembled WGS sequence"/>
</dbReference>
<gene>
    <name evidence="1" type="ORF">ICJ85_03195</name>
</gene>
<sequence length="252" mass="28795">MKFIVTLCLGILISIKGYAKCGNCGLIVYPSADSISQNSLFMLEGILESQKIIHALNKDYPIYLESEGNKIPLKVVEVNTGLYGKSQAILKPYKLLEKGKYYELQIDNLDERERKFFNKYPYDNKISWVVKDIECKETPVFVKQPSFIDSEFVQFGCGPAVHANFRVQTKGESLLLYKTEFVSLETRIKTTFYLMGDKSGTLKVGHGMCNGAFNFKKEGKYKVRFSLLDFSGNENKTWTDWVIFDSPFLSLE</sequence>
<reference evidence="1 2" key="1">
    <citation type="journal article" date="2018" name="J. Microbiol.">
        <title>Aestuariibaculum marinum sp. nov., a marine bacterium isolated from seawater in South Korea.</title>
        <authorList>
            <person name="Choi J."/>
            <person name="Lee D."/>
            <person name="Jang J.H."/>
            <person name="Cha S."/>
            <person name="Seo T."/>
        </authorList>
    </citation>
    <scope>NUCLEOTIDE SEQUENCE [LARGE SCALE GENOMIC DNA]</scope>
    <source>
        <strain evidence="1 2">IP7</strain>
    </source>
</reference>
<evidence type="ECO:0000313" key="2">
    <source>
        <dbReference type="Proteomes" id="UP000621516"/>
    </source>
</evidence>
<dbReference type="EMBL" id="JACVXD010000001">
    <property type="protein sequence ID" value="MBD0823017.1"/>
    <property type="molecule type" value="Genomic_DNA"/>
</dbReference>
<accession>A0A8J6U3D2</accession>
<dbReference type="RefSeq" id="WP_188222318.1">
    <property type="nucleotide sequence ID" value="NZ_JACVXD010000001.1"/>
</dbReference>
<keyword evidence="2" id="KW-1185">Reference proteome</keyword>
<proteinExistence type="predicted"/>
<evidence type="ECO:0000313" key="1">
    <source>
        <dbReference type="EMBL" id="MBD0823017.1"/>
    </source>
</evidence>
<comment type="caution">
    <text evidence="1">The sequence shown here is derived from an EMBL/GenBank/DDBJ whole genome shotgun (WGS) entry which is preliminary data.</text>
</comment>
<dbReference type="AlphaFoldDB" id="A0A8J6U3D2"/>
<name>A0A8J6U3D2_9FLAO</name>
<organism evidence="1 2">
    <name type="scientific">Aestuariibaculum marinum</name>
    <dbReference type="NCBI Taxonomy" id="2683592"/>
    <lineage>
        <taxon>Bacteria</taxon>
        <taxon>Pseudomonadati</taxon>
        <taxon>Bacteroidota</taxon>
        <taxon>Flavobacteriia</taxon>
        <taxon>Flavobacteriales</taxon>
        <taxon>Flavobacteriaceae</taxon>
    </lineage>
</organism>
<protein>
    <submittedName>
        <fullName evidence="1">Uncharacterized protein</fullName>
    </submittedName>
</protein>